<evidence type="ECO:0000313" key="2">
    <source>
        <dbReference type="EMBL" id="KOS22686.1"/>
    </source>
</evidence>
<protein>
    <recommendedName>
        <fullName evidence="1">N-acetyltransferase domain-containing protein</fullName>
    </recommendedName>
</protein>
<reference evidence="2 3" key="1">
    <citation type="submission" date="2015-07" db="EMBL/GenBank/DDBJ databases">
        <title>The genome of the fungus Escovopsis weberi, a specialized disease agent of ant agriculture.</title>
        <authorList>
            <person name="de Man T.J."/>
            <person name="Stajich J.E."/>
            <person name="Kubicek C.P."/>
            <person name="Chenthamara K."/>
            <person name="Atanasova L."/>
            <person name="Druzhinina I.S."/>
            <person name="Birnbaum S."/>
            <person name="Barribeau S.M."/>
            <person name="Teiling C."/>
            <person name="Suen G."/>
            <person name="Currie C."/>
            <person name="Gerardo N.M."/>
        </authorList>
    </citation>
    <scope>NUCLEOTIDE SEQUENCE [LARGE SCALE GENOMIC DNA]</scope>
</reference>
<evidence type="ECO:0000259" key="1">
    <source>
        <dbReference type="PROSITE" id="PS51186"/>
    </source>
</evidence>
<dbReference type="Pfam" id="PF13508">
    <property type="entry name" value="Acetyltransf_7"/>
    <property type="match status" value="1"/>
</dbReference>
<comment type="caution">
    <text evidence="2">The sequence shown here is derived from an EMBL/GenBank/DDBJ whole genome shotgun (WGS) entry which is preliminary data.</text>
</comment>
<dbReference type="AlphaFoldDB" id="A0A0M8MZU1"/>
<dbReference type="SUPFAM" id="SSF55729">
    <property type="entry name" value="Acyl-CoA N-acyltransferases (Nat)"/>
    <property type="match status" value="1"/>
</dbReference>
<dbReference type="EMBL" id="LGSR01000002">
    <property type="protein sequence ID" value="KOS22686.1"/>
    <property type="molecule type" value="Genomic_DNA"/>
</dbReference>
<dbReference type="Proteomes" id="UP000053831">
    <property type="component" value="Unassembled WGS sequence"/>
</dbReference>
<evidence type="ECO:0000313" key="3">
    <source>
        <dbReference type="Proteomes" id="UP000053831"/>
    </source>
</evidence>
<dbReference type="Gene3D" id="3.40.630.30">
    <property type="match status" value="1"/>
</dbReference>
<dbReference type="OrthoDB" id="61113at2759"/>
<accession>A0A0M8MZU1</accession>
<dbReference type="InterPro" id="IPR052523">
    <property type="entry name" value="Trichothecene_AcTrans"/>
</dbReference>
<keyword evidence="3" id="KW-1185">Reference proteome</keyword>
<feature type="domain" description="N-acetyltransferase" evidence="1">
    <location>
        <begin position="76"/>
        <end position="208"/>
    </location>
</feature>
<dbReference type="GO" id="GO:0016747">
    <property type="term" value="F:acyltransferase activity, transferring groups other than amino-acyl groups"/>
    <property type="evidence" value="ECO:0007669"/>
    <property type="project" value="InterPro"/>
</dbReference>
<name>A0A0M8MZU1_ESCWE</name>
<gene>
    <name evidence="2" type="ORF">ESCO_003819</name>
</gene>
<dbReference type="InterPro" id="IPR016181">
    <property type="entry name" value="Acyl_CoA_acyltransferase"/>
</dbReference>
<dbReference type="PANTHER" id="PTHR42791:SF2">
    <property type="entry name" value="N-ACETYLTRANSFERASE DOMAIN-CONTAINING PROTEIN"/>
    <property type="match status" value="1"/>
</dbReference>
<proteinExistence type="predicted"/>
<dbReference type="InterPro" id="IPR000182">
    <property type="entry name" value="GNAT_dom"/>
</dbReference>
<dbReference type="PROSITE" id="PS51186">
    <property type="entry name" value="GNAT"/>
    <property type="match status" value="1"/>
</dbReference>
<sequence length="236" mass="25367">MPFQVLTPLESDAPAVAALHLRAMRDNLLVHAQLPTAAALGAAGAWLAADTVAHIRRGDMGVLVAREDAAAGGAVVGFAKWFVRRAGGAEEEEVPAEGELEGARREYFERYVERTGRMRGEVVGDAEYYHPTYICTDPDFERRGVGSLLLSRVKELAAGEDGGRGLPVVLEATMEAVGFYERNGFEVVGGLELMLPEKGADEPTVRYEEKCMVWTPGGLGRRAAAAEAYGTTRQSG</sequence>
<organism evidence="2 3">
    <name type="scientific">Escovopsis weberi</name>
    <dbReference type="NCBI Taxonomy" id="150374"/>
    <lineage>
        <taxon>Eukaryota</taxon>
        <taxon>Fungi</taxon>
        <taxon>Dikarya</taxon>
        <taxon>Ascomycota</taxon>
        <taxon>Pezizomycotina</taxon>
        <taxon>Sordariomycetes</taxon>
        <taxon>Hypocreomycetidae</taxon>
        <taxon>Hypocreales</taxon>
        <taxon>Hypocreaceae</taxon>
        <taxon>Escovopsis</taxon>
    </lineage>
</organism>
<dbReference type="PANTHER" id="PTHR42791">
    <property type="entry name" value="GNAT FAMILY ACETYLTRANSFERASE"/>
    <property type="match status" value="1"/>
</dbReference>